<dbReference type="Pfam" id="PF02563">
    <property type="entry name" value="Poly_export"/>
    <property type="match status" value="1"/>
</dbReference>
<comment type="subcellular location">
    <subcellularLocation>
        <location evidence="1">Cell outer membrane</location>
        <topology evidence="1">Multi-pass membrane protein</topology>
    </subcellularLocation>
</comment>
<evidence type="ECO:0000259" key="16">
    <source>
        <dbReference type="Pfam" id="PF22461"/>
    </source>
</evidence>
<keyword evidence="18" id="KW-1185">Reference proteome</keyword>
<keyword evidence="13" id="KW-0998">Cell outer membrane</keyword>
<evidence type="ECO:0000256" key="14">
    <source>
        <dbReference type="ARBA" id="ARBA00023288"/>
    </source>
</evidence>
<feature type="domain" description="Polysaccharide export protein N-terminal" evidence="15">
    <location>
        <begin position="45"/>
        <end position="117"/>
    </location>
</feature>
<keyword evidence="4" id="KW-1134">Transmembrane beta strand</keyword>
<evidence type="ECO:0000256" key="6">
    <source>
        <dbReference type="ARBA" id="ARBA00022692"/>
    </source>
</evidence>
<sequence length="208" mass="22850">MKNLSLLASSTHRSLERSFARALLFVLVGIFSLAGLSAQSDAGPREKFILQAEDQLRITFPGAPELDSELQVRRDGVISVPIVGEIMAAGKTPSELEAELEGKFENQLVSNEVMVVVVQSYFTYYLEGEVASPGIIRSFRQLSVLEAIIAAGGINKTTGKLKSVVVIRRQGDKYQRYELDLAAVIDGKKDSAFVLDSYDIVSIPQRVW</sequence>
<keyword evidence="8" id="KW-0625">Polysaccharide transport</keyword>
<dbReference type="GO" id="GO:0009279">
    <property type="term" value="C:cell outer membrane"/>
    <property type="evidence" value="ECO:0007669"/>
    <property type="project" value="UniProtKB-SubCell"/>
</dbReference>
<feature type="domain" description="SLBB" evidence="16">
    <location>
        <begin position="124"/>
        <end position="202"/>
    </location>
</feature>
<name>A0A927F855_9BACT</name>
<dbReference type="GO" id="GO:0015288">
    <property type="term" value="F:porin activity"/>
    <property type="evidence" value="ECO:0007669"/>
    <property type="project" value="UniProtKB-KW"/>
</dbReference>
<evidence type="ECO:0000259" key="15">
    <source>
        <dbReference type="Pfam" id="PF02563"/>
    </source>
</evidence>
<dbReference type="PANTHER" id="PTHR33619">
    <property type="entry name" value="POLYSACCHARIDE EXPORT PROTEIN GFCE-RELATED"/>
    <property type="match status" value="1"/>
</dbReference>
<keyword evidence="14" id="KW-0449">Lipoprotein</keyword>
<keyword evidence="6" id="KW-0812">Transmembrane</keyword>
<evidence type="ECO:0000313" key="18">
    <source>
        <dbReference type="Proteomes" id="UP000622317"/>
    </source>
</evidence>
<evidence type="ECO:0000256" key="7">
    <source>
        <dbReference type="ARBA" id="ARBA00022729"/>
    </source>
</evidence>
<evidence type="ECO:0000256" key="13">
    <source>
        <dbReference type="ARBA" id="ARBA00023237"/>
    </source>
</evidence>
<accession>A0A927F855</accession>
<dbReference type="InterPro" id="IPR003715">
    <property type="entry name" value="Poly_export_N"/>
</dbReference>
<dbReference type="RefSeq" id="WP_191616627.1">
    <property type="nucleotide sequence ID" value="NZ_JACYFG010000009.1"/>
</dbReference>
<evidence type="ECO:0000256" key="2">
    <source>
        <dbReference type="ARBA" id="ARBA00009450"/>
    </source>
</evidence>
<evidence type="ECO:0000256" key="8">
    <source>
        <dbReference type="ARBA" id="ARBA00023047"/>
    </source>
</evidence>
<dbReference type="Pfam" id="PF22461">
    <property type="entry name" value="SLBB_2"/>
    <property type="match status" value="1"/>
</dbReference>
<keyword evidence="3" id="KW-0813">Transport</keyword>
<evidence type="ECO:0000256" key="1">
    <source>
        <dbReference type="ARBA" id="ARBA00004571"/>
    </source>
</evidence>
<protein>
    <submittedName>
        <fullName evidence="17">Polysaccharide biosynthesis/export family protein</fullName>
    </submittedName>
</protein>
<dbReference type="AlphaFoldDB" id="A0A927F855"/>
<dbReference type="PANTHER" id="PTHR33619:SF3">
    <property type="entry name" value="POLYSACCHARIDE EXPORT PROTEIN GFCE-RELATED"/>
    <property type="match status" value="1"/>
</dbReference>
<dbReference type="GO" id="GO:0015159">
    <property type="term" value="F:polysaccharide transmembrane transporter activity"/>
    <property type="evidence" value="ECO:0007669"/>
    <property type="project" value="InterPro"/>
</dbReference>
<keyword evidence="10" id="KW-0626">Porin</keyword>
<keyword evidence="11" id="KW-0472">Membrane</keyword>
<keyword evidence="9" id="KW-0406">Ion transport</keyword>
<gene>
    <name evidence="17" type="ORF">IEN85_08265</name>
</gene>
<dbReference type="InterPro" id="IPR054765">
    <property type="entry name" value="SLBB_dom"/>
</dbReference>
<dbReference type="GO" id="GO:0046930">
    <property type="term" value="C:pore complex"/>
    <property type="evidence" value="ECO:0007669"/>
    <property type="project" value="UniProtKB-KW"/>
</dbReference>
<organism evidence="17 18">
    <name type="scientific">Pelagicoccus enzymogenes</name>
    <dbReference type="NCBI Taxonomy" id="2773457"/>
    <lineage>
        <taxon>Bacteria</taxon>
        <taxon>Pseudomonadati</taxon>
        <taxon>Verrucomicrobiota</taxon>
        <taxon>Opitutia</taxon>
        <taxon>Puniceicoccales</taxon>
        <taxon>Pelagicoccaceae</taxon>
        <taxon>Pelagicoccus</taxon>
    </lineage>
</organism>
<dbReference type="InterPro" id="IPR049712">
    <property type="entry name" value="Poly_export"/>
</dbReference>
<reference evidence="17" key="1">
    <citation type="submission" date="2020-09" db="EMBL/GenBank/DDBJ databases">
        <title>Pelagicoccus enzymogenes sp. nov. with an EPS production, isolated from marine sediment.</title>
        <authorList>
            <person name="Feng X."/>
        </authorList>
    </citation>
    <scope>NUCLEOTIDE SEQUENCE</scope>
    <source>
        <strain evidence="17">NFK12</strain>
    </source>
</reference>
<dbReference type="Proteomes" id="UP000622317">
    <property type="component" value="Unassembled WGS sequence"/>
</dbReference>
<evidence type="ECO:0000256" key="4">
    <source>
        <dbReference type="ARBA" id="ARBA00022452"/>
    </source>
</evidence>
<comment type="similarity">
    <text evidence="2">Belongs to the BexD/CtrA/VexA family.</text>
</comment>
<dbReference type="EMBL" id="JACYFG010000009">
    <property type="protein sequence ID" value="MBD5779486.1"/>
    <property type="molecule type" value="Genomic_DNA"/>
</dbReference>
<evidence type="ECO:0000256" key="3">
    <source>
        <dbReference type="ARBA" id="ARBA00022448"/>
    </source>
</evidence>
<comment type="caution">
    <text evidence="17">The sequence shown here is derived from an EMBL/GenBank/DDBJ whole genome shotgun (WGS) entry which is preliminary data.</text>
</comment>
<keyword evidence="5" id="KW-0762">Sugar transport</keyword>
<keyword evidence="12" id="KW-0564">Palmitate</keyword>
<keyword evidence="7" id="KW-0732">Signal</keyword>
<dbReference type="Gene3D" id="3.10.560.10">
    <property type="entry name" value="Outer membrane lipoprotein wza domain like"/>
    <property type="match status" value="1"/>
</dbReference>
<proteinExistence type="inferred from homology"/>
<dbReference type="GO" id="GO:0006811">
    <property type="term" value="P:monoatomic ion transport"/>
    <property type="evidence" value="ECO:0007669"/>
    <property type="project" value="UniProtKB-KW"/>
</dbReference>
<evidence type="ECO:0000313" key="17">
    <source>
        <dbReference type="EMBL" id="MBD5779486.1"/>
    </source>
</evidence>
<evidence type="ECO:0000256" key="10">
    <source>
        <dbReference type="ARBA" id="ARBA00023114"/>
    </source>
</evidence>
<evidence type="ECO:0000256" key="11">
    <source>
        <dbReference type="ARBA" id="ARBA00023136"/>
    </source>
</evidence>
<evidence type="ECO:0000256" key="9">
    <source>
        <dbReference type="ARBA" id="ARBA00023065"/>
    </source>
</evidence>
<evidence type="ECO:0000256" key="12">
    <source>
        <dbReference type="ARBA" id="ARBA00023139"/>
    </source>
</evidence>
<evidence type="ECO:0000256" key="5">
    <source>
        <dbReference type="ARBA" id="ARBA00022597"/>
    </source>
</evidence>